<name>A0ABQ7G3I7_DUNSA</name>
<organism evidence="1 2">
    <name type="scientific">Dunaliella salina</name>
    <name type="common">Green alga</name>
    <name type="synonym">Protococcus salinus</name>
    <dbReference type="NCBI Taxonomy" id="3046"/>
    <lineage>
        <taxon>Eukaryota</taxon>
        <taxon>Viridiplantae</taxon>
        <taxon>Chlorophyta</taxon>
        <taxon>core chlorophytes</taxon>
        <taxon>Chlorophyceae</taxon>
        <taxon>CS clade</taxon>
        <taxon>Chlamydomonadales</taxon>
        <taxon>Dunaliellaceae</taxon>
        <taxon>Dunaliella</taxon>
    </lineage>
</organism>
<evidence type="ECO:0000313" key="1">
    <source>
        <dbReference type="EMBL" id="KAF5829127.1"/>
    </source>
</evidence>
<evidence type="ECO:0008006" key="3">
    <source>
        <dbReference type="Google" id="ProtNLM"/>
    </source>
</evidence>
<dbReference type="EMBL" id="MU070200">
    <property type="protein sequence ID" value="KAF5829127.1"/>
    <property type="molecule type" value="Genomic_DNA"/>
</dbReference>
<reference evidence="1" key="1">
    <citation type="submission" date="2017-08" db="EMBL/GenBank/DDBJ databases">
        <authorList>
            <person name="Polle J.E."/>
            <person name="Barry K."/>
            <person name="Cushman J."/>
            <person name="Schmutz J."/>
            <person name="Tran D."/>
            <person name="Hathwaick L.T."/>
            <person name="Yim W.C."/>
            <person name="Jenkins J."/>
            <person name="Mckie-Krisberg Z.M."/>
            <person name="Prochnik S."/>
            <person name="Lindquist E."/>
            <person name="Dockter R.B."/>
            <person name="Adam C."/>
            <person name="Molina H."/>
            <person name="Bunkerborg J."/>
            <person name="Jin E."/>
            <person name="Buchheim M."/>
            <person name="Magnuson J."/>
        </authorList>
    </citation>
    <scope>NUCLEOTIDE SEQUENCE</scope>
    <source>
        <strain evidence="1">CCAP 19/18</strain>
    </source>
</reference>
<sequence>MLKKNVKTCSSKIRSMAMNESSPSDHIKVCRPPTLVCQRSDSEEELCMGKCVRFFVLLKRDEVTNGEFSLGLQLHLPCRCSAMPRSLALCNLEWMFLVLGAADMQYKLHIHKESK</sequence>
<proteinExistence type="predicted"/>
<keyword evidence="2" id="KW-1185">Reference proteome</keyword>
<comment type="caution">
    <text evidence="1">The sequence shown here is derived from an EMBL/GenBank/DDBJ whole genome shotgun (WGS) entry which is preliminary data.</text>
</comment>
<gene>
    <name evidence="1" type="ORF">DUNSADRAFT_16512</name>
</gene>
<dbReference type="Proteomes" id="UP000815325">
    <property type="component" value="Unassembled WGS sequence"/>
</dbReference>
<accession>A0ABQ7G3I7</accession>
<evidence type="ECO:0000313" key="2">
    <source>
        <dbReference type="Proteomes" id="UP000815325"/>
    </source>
</evidence>
<protein>
    <recommendedName>
        <fullName evidence="3">Encoded protein</fullName>
    </recommendedName>
</protein>